<dbReference type="PANTHER" id="PTHR46163:SF2">
    <property type="entry name" value="PROTEIN-TYROSINE PHOSPHATASE"/>
    <property type="match status" value="1"/>
</dbReference>
<dbReference type="EMBL" id="CAJFCW020000005">
    <property type="protein sequence ID" value="CAG9116752.1"/>
    <property type="molecule type" value="Genomic_DNA"/>
</dbReference>
<keyword evidence="5" id="KW-1185">Reference proteome</keyword>
<accession>A0A811L3A5</accession>
<dbReference type="AlphaFoldDB" id="A0A811L3A5"/>
<reference evidence="4" key="1">
    <citation type="submission" date="2020-09" db="EMBL/GenBank/DDBJ databases">
        <authorList>
            <person name="Kikuchi T."/>
        </authorList>
    </citation>
    <scope>NUCLEOTIDE SEQUENCE</scope>
    <source>
        <strain evidence="4">SH1</strain>
    </source>
</reference>
<dbReference type="CDD" id="cd00047">
    <property type="entry name" value="PTPc"/>
    <property type="match status" value="1"/>
</dbReference>
<evidence type="ECO:0000313" key="5">
    <source>
        <dbReference type="Proteomes" id="UP000614601"/>
    </source>
</evidence>
<dbReference type="Proteomes" id="UP000783686">
    <property type="component" value="Unassembled WGS sequence"/>
</dbReference>
<evidence type="ECO:0000259" key="2">
    <source>
        <dbReference type="PROSITE" id="PS50055"/>
    </source>
</evidence>
<dbReference type="OrthoDB" id="8609993at2759"/>
<evidence type="ECO:0000313" key="4">
    <source>
        <dbReference type="EMBL" id="CAD5222747.1"/>
    </source>
</evidence>
<dbReference type="SUPFAM" id="SSF52799">
    <property type="entry name" value="(Phosphotyrosine protein) phosphatases II"/>
    <property type="match status" value="1"/>
</dbReference>
<dbReference type="InterPro" id="IPR000387">
    <property type="entry name" value="Tyr_Pase_dom"/>
</dbReference>
<evidence type="ECO:0000259" key="3">
    <source>
        <dbReference type="PROSITE" id="PS50056"/>
    </source>
</evidence>
<sequence>MRKSKNSRRRNSRNDKTLMTEDDGTQMETGTEKRKKKKDNNATRSVEEPSVAPASKGGKKLGAGRESPEYKNVMLEFVKHCLEAGVQAKAAEFIQLKQETNVPGPKTAFDANPTKNRYKDVICIDASRVRLSGVNDYIHANYMDYEGFDRKYICTQAPLDKTIEEFWKMIMETKSVAIVMLCNIMEQGKKKCAQYWPDADGASSTHGDFTVTNKGVRQPEQQLTETALEVKNASGDTFNTTHFFWHGWPDRGVPEDSMACFRLINKLNRYCPVMVHCSAGIGRTGTIIGLDYAHQLLRKGEQVRLKDVVKEMRKHRHNSVQTAVQYVFMHRALIGVAINKKFITQSECEKYLEEVQKYIDLVELKNKG</sequence>
<dbReference type="InterPro" id="IPR016130">
    <property type="entry name" value="Tyr_Pase_AS"/>
</dbReference>
<name>A0A811L3A5_9BILA</name>
<dbReference type="GO" id="GO:0004725">
    <property type="term" value="F:protein tyrosine phosphatase activity"/>
    <property type="evidence" value="ECO:0007669"/>
    <property type="project" value="InterPro"/>
</dbReference>
<dbReference type="PANTHER" id="PTHR46163">
    <property type="entry name" value="TYROSINE-PROTEIN PHOSPHATASE-RELATED"/>
    <property type="match status" value="1"/>
</dbReference>
<evidence type="ECO:0000256" key="1">
    <source>
        <dbReference type="SAM" id="MobiDB-lite"/>
    </source>
</evidence>
<proteinExistence type="predicted"/>
<organism evidence="4 5">
    <name type="scientific">Bursaphelenchus okinawaensis</name>
    <dbReference type="NCBI Taxonomy" id="465554"/>
    <lineage>
        <taxon>Eukaryota</taxon>
        <taxon>Metazoa</taxon>
        <taxon>Ecdysozoa</taxon>
        <taxon>Nematoda</taxon>
        <taxon>Chromadorea</taxon>
        <taxon>Rhabditida</taxon>
        <taxon>Tylenchina</taxon>
        <taxon>Tylenchomorpha</taxon>
        <taxon>Aphelenchoidea</taxon>
        <taxon>Aphelenchoididae</taxon>
        <taxon>Bursaphelenchus</taxon>
    </lineage>
</organism>
<dbReference type="SMART" id="SM00404">
    <property type="entry name" value="PTPc_motif"/>
    <property type="match status" value="1"/>
</dbReference>
<dbReference type="Gene3D" id="3.90.190.10">
    <property type="entry name" value="Protein tyrosine phosphatase superfamily"/>
    <property type="match status" value="1"/>
</dbReference>
<gene>
    <name evidence="4" type="ORF">BOKJ2_LOCUS9798</name>
</gene>
<feature type="domain" description="Tyrosine-protein phosphatase" evidence="2">
    <location>
        <begin position="89"/>
        <end position="336"/>
    </location>
</feature>
<dbReference type="Pfam" id="PF00102">
    <property type="entry name" value="Y_phosphatase"/>
    <property type="match status" value="1"/>
</dbReference>
<dbReference type="InterPro" id="IPR052782">
    <property type="entry name" value="Oocyte-zygote_transition_reg"/>
</dbReference>
<feature type="compositionally biased region" description="Basic residues" evidence="1">
    <location>
        <begin position="1"/>
        <end position="11"/>
    </location>
</feature>
<dbReference type="PROSITE" id="PS50056">
    <property type="entry name" value="TYR_PHOSPHATASE_2"/>
    <property type="match status" value="1"/>
</dbReference>
<dbReference type="PROSITE" id="PS00383">
    <property type="entry name" value="TYR_PHOSPHATASE_1"/>
    <property type="match status" value="1"/>
</dbReference>
<comment type="caution">
    <text evidence="4">The sequence shown here is derived from an EMBL/GenBank/DDBJ whole genome shotgun (WGS) entry which is preliminary data.</text>
</comment>
<dbReference type="PRINTS" id="PR00700">
    <property type="entry name" value="PRTYPHPHTASE"/>
</dbReference>
<dbReference type="InterPro" id="IPR000242">
    <property type="entry name" value="PTP_cat"/>
</dbReference>
<dbReference type="EMBL" id="CAJFDH010000005">
    <property type="protein sequence ID" value="CAD5222747.1"/>
    <property type="molecule type" value="Genomic_DNA"/>
</dbReference>
<dbReference type="PROSITE" id="PS50055">
    <property type="entry name" value="TYR_PHOSPHATASE_PTP"/>
    <property type="match status" value="1"/>
</dbReference>
<protein>
    <submittedName>
        <fullName evidence="4">Uncharacterized protein</fullName>
    </submittedName>
</protein>
<feature type="region of interest" description="Disordered" evidence="1">
    <location>
        <begin position="1"/>
        <end position="65"/>
    </location>
</feature>
<dbReference type="SMART" id="SM00194">
    <property type="entry name" value="PTPc"/>
    <property type="match status" value="1"/>
</dbReference>
<dbReference type="InterPro" id="IPR029021">
    <property type="entry name" value="Prot-tyrosine_phosphatase-like"/>
</dbReference>
<feature type="domain" description="Tyrosine specific protein phosphatases" evidence="3">
    <location>
        <begin position="272"/>
        <end position="327"/>
    </location>
</feature>
<dbReference type="Proteomes" id="UP000614601">
    <property type="component" value="Unassembled WGS sequence"/>
</dbReference>
<dbReference type="InterPro" id="IPR003595">
    <property type="entry name" value="Tyr_Pase_cat"/>
</dbReference>